<proteinExistence type="inferred from homology"/>
<keyword evidence="5 9" id="KW-0028">Amino-acid biosynthesis</keyword>
<evidence type="ECO:0000256" key="7">
    <source>
        <dbReference type="ARBA" id="ARBA00023141"/>
    </source>
</evidence>
<comment type="catalytic activity">
    <reaction evidence="1 9">
        <text>N-(5-phospho-beta-D-ribosyl)anthranilate = 1-(2-carboxyphenylamino)-1-deoxy-D-ribulose 5-phosphate</text>
        <dbReference type="Rhea" id="RHEA:21540"/>
        <dbReference type="ChEBI" id="CHEBI:18277"/>
        <dbReference type="ChEBI" id="CHEBI:58613"/>
        <dbReference type="EC" id="5.3.1.24"/>
    </reaction>
</comment>
<evidence type="ECO:0000259" key="10">
    <source>
        <dbReference type="Pfam" id="PF00697"/>
    </source>
</evidence>
<dbReference type="HAMAP" id="MF_00135">
    <property type="entry name" value="PRAI"/>
    <property type="match status" value="1"/>
</dbReference>
<comment type="caution">
    <text evidence="11">The sequence shown here is derived from an EMBL/GenBank/DDBJ whole genome shotgun (WGS) entry which is preliminary data.</text>
</comment>
<keyword evidence="8 9" id="KW-0413">Isomerase</keyword>
<evidence type="ECO:0000256" key="1">
    <source>
        <dbReference type="ARBA" id="ARBA00001164"/>
    </source>
</evidence>
<protein>
    <recommendedName>
        <fullName evidence="4 9">N-(5'-phosphoribosyl)anthranilate isomerase</fullName>
        <shortName evidence="9">PRAI</shortName>
        <ecNumber evidence="3 9">5.3.1.24</ecNumber>
    </recommendedName>
</protein>
<dbReference type="CDD" id="cd00405">
    <property type="entry name" value="PRAI"/>
    <property type="match status" value="1"/>
</dbReference>
<comment type="similarity">
    <text evidence="9">Belongs to the TrpF family.</text>
</comment>
<dbReference type="GO" id="GO:0016853">
    <property type="term" value="F:isomerase activity"/>
    <property type="evidence" value="ECO:0007669"/>
    <property type="project" value="UniProtKB-KW"/>
</dbReference>
<keyword evidence="7 9" id="KW-0057">Aromatic amino acid biosynthesis</keyword>
<evidence type="ECO:0000256" key="4">
    <source>
        <dbReference type="ARBA" id="ARBA00022272"/>
    </source>
</evidence>
<evidence type="ECO:0000256" key="9">
    <source>
        <dbReference type="HAMAP-Rule" id="MF_00135"/>
    </source>
</evidence>
<evidence type="ECO:0000256" key="8">
    <source>
        <dbReference type="ARBA" id="ARBA00023235"/>
    </source>
</evidence>
<evidence type="ECO:0000313" key="12">
    <source>
        <dbReference type="Proteomes" id="UP001597156"/>
    </source>
</evidence>
<dbReference type="PANTHER" id="PTHR42894">
    <property type="entry name" value="N-(5'-PHOSPHORIBOSYL)ANTHRANILATE ISOMERASE"/>
    <property type="match status" value="1"/>
</dbReference>
<accession>A0ABW3PM68</accession>
<evidence type="ECO:0000256" key="5">
    <source>
        <dbReference type="ARBA" id="ARBA00022605"/>
    </source>
</evidence>
<sequence>MVLVKICGLMRPEDIFAVNQVDADFAGFVFAPSRHQVSLEKALALKELLKPEIKTVGVFVNESVDEMLAIYHAGAIDIAQLHGKSTPTEISQLKQAGLGVIQVFERQTVDTTSPADYLMVDSGKGSGQLLDLTRIPHLNRSLILAGGLTPQNVSRAIQIVRPDIVDVSSGVETNGHKDAQKINQFVKNAKEEVYYENIK</sequence>
<evidence type="ECO:0000256" key="2">
    <source>
        <dbReference type="ARBA" id="ARBA00004664"/>
    </source>
</evidence>
<dbReference type="PANTHER" id="PTHR42894:SF1">
    <property type="entry name" value="N-(5'-PHOSPHORIBOSYL)ANTHRANILATE ISOMERASE"/>
    <property type="match status" value="1"/>
</dbReference>
<comment type="pathway">
    <text evidence="2 9">Amino-acid biosynthesis; L-tryptophan biosynthesis; L-tryptophan from chorismate: step 3/5.</text>
</comment>
<organism evidence="11 12">
    <name type="scientific">Lentilactobacillus raoultii</name>
    <dbReference type="NCBI Taxonomy" id="1987503"/>
    <lineage>
        <taxon>Bacteria</taxon>
        <taxon>Bacillati</taxon>
        <taxon>Bacillota</taxon>
        <taxon>Bacilli</taxon>
        <taxon>Lactobacillales</taxon>
        <taxon>Lactobacillaceae</taxon>
        <taxon>Lentilactobacillus</taxon>
    </lineage>
</organism>
<dbReference type="InterPro" id="IPR001240">
    <property type="entry name" value="PRAI_dom"/>
</dbReference>
<evidence type="ECO:0000313" key="11">
    <source>
        <dbReference type="EMBL" id="MFD1125360.1"/>
    </source>
</evidence>
<keyword evidence="12" id="KW-1185">Reference proteome</keyword>
<dbReference type="EC" id="5.3.1.24" evidence="3 9"/>
<feature type="domain" description="N-(5'phosphoribosyl) anthranilate isomerase (PRAI)" evidence="10">
    <location>
        <begin position="4"/>
        <end position="188"/>
    </location>
</feature>
<dbReference type="Pfam" id="PF00697">
    <property type="entry name" value="PRAI"/>
    <property type="match status" value="1"/>
</dbReference>
<dbReference type="InterPro" id="IPR013785">
    <property type="entry name" value="Aldolase_TIM"/>
</dbReference>
<dbReference type="InterPro" id="IPR011060">
    <property type="entry name" value="RibuloseP-bd_barrel"/>
</dbReference>
<keyword evidence="6 9" id="KW-0822">Tryptophan biosynthesis</keyword>
<evidence type="ECO:0000256" key="6">
    <source>
        <dbReference type="ARBA" id="ARBA00022822"/>
    </source>
</evidence>
<reference evidence="12" key="1">
    <citation type="journal article" date="2019" name="Int. J. Syst. Evol. Microbiol.">
        <title>The Global Catalogue of Microorganisms (GCM) 10K type strain sequencing project: providing services to taxonomists for standard genome sequencing and annotation.</title>
        <authorList>
            <consortium name="The Broad Institute Genomics Platform"/>
            <consortium name="The Broad Institute Genome Sequencing Center for Infectious Disease"/>
            <person name="Wu L."/>
            <person name="Ma J."/>
        </authorList>
    </citation>
    <scope>NUCLEOTIDE SEQUENCE [LARGE SCALE GENOMIC DNA]</scope>
    <source>
        <strain evidence="12">CCUG 71848</strain>
    </source>
</reference>
<evidence type="ECO:0000256" key="3">
    <source>
        <dbReference type="ARBA" id="ARBA00012572"/>
    </source>
</evidence>
<dbReference type="Gene3D" id="3.20.20.70">
    <property type="entry name" value="Aldolase class I"/>
    <property type="match status" value="1"/>
</dbReference>
<dbReference type="RefSeq" id="WP_121978268.1">
    <property type="nucleotide sequence ID" value="NZ_JBHTLH010000019.1"/>
</dbReference>
<gene>
    <name evidence="9" type="primary">trpF</name>
    <name evidence="11" type="ORF">ACFQ22_08325</name>
</gene>
<dbReference type="SUPFAM" id="SSF51366">
    <property type="entry name" value="Ribulose-phoshate binding barrel"/>
    <property type="match status" value="1"/>
</dbReference>
<name>A0ABW3PM68_9LACO</name>
<dbReference type="Proteomes" id="UP001597156">
    <property type="component" value="Unassembled WGS sequence"/>
</dbReference>
<dbReference type="InterPro" id="IPR044643">
    <property type="entry name" value="TrpF_fam"/>
</dbReference>
<dbReference type="EMBL" id="JBHTLH010000019">
    <property type="protein sequence ID" value="MFD1125360.1"/>
    <property type="molecule type" value="Genomic_DNA"/>
</dbReference>